<keyword evidence="2" id="KW-1185">Reference proteome</keyword>
<dbReference type="Proteomes" id="UP001177023">
    <property type="component" value="Unassembled WGS sequence"/>
</dbReference>
<dbReference type="EMBL" id="CATQJA010001085">
    <property type="protein sequence ID" value="CAJ0565632.1"/>
    <property type="molecule type" value="Genomic_DNA"/>
</dbReference>
<dbReference type="AlphaFoldDB" id="A0AA36CAX5"/>
<sequence>MVSLGGTACFEVSQLLCPAPIVQSGFRGFIRPFLDPVTSLQKGTHMRTYILGVRGVIVATIIQRRVFQEDGLDEENYQ</sequence>
<accession>A0AA36CAX5</accession>
<comment type="caution">
    <text evidence="1">The sequence shown here is derived from an EMBL/GenBank/DDBJ whole genome shotgun (WGS) entry which is preliminary data.</text>
</comment>
<feature type="non-terminal residue" evidence="1">
    <location>
        <position position="1"/>
    </location>
</feature>
<evidence type="ECO:0000313" key="2">
    <source>
        <dbReference type="Proteomes" id="UP001177023"/>
    </source>
</evidence>
<reference evidence="1" key="1">
    <citation type="submission" date="2023-06" db="EMBL/GenBank/DDBJ databases">
        <authorList>
            <person name="Delattre M."/>
        </authorList>
    </citation>
    <scope>NUCLEOTIDE SEQUENCE</scope>
    <source>
        <strain evidence="1">AF72</strain>
    </source>
</reference>
<organism evidence="1 2">
    <name type="scientific">Mesorhabditis spiculigera</name>
    <dbReference type="NCBI Taxonomy" id="96644"/>
    <lineage>
        <taxon>Eukaryota</taxon>
        <taxon>Metazoa</taxon>
        <taxon>Ecdysozoa</taxon>
        <taxon>Nematoda</taxon>
        <taxon>Chromadorea</taxon>
        <taxon>Rhabditida</taxon>
        <taxon>Rhabditina</taxon>
        <taxon>Rhabditomorpha</taxon>
        <taxon>Rhabditoidea</taxon>
        <taxon>Rhabditidae</taxon>
        <taxon>Mesorhabditinae</taxon>
        <taxon>Mesorhabditis</taxon>
    </lineage>
</organism>
<gene>
    <name evidence="1" type="ORF">MSPICULIGERA_LOCUS4265</name>
</gene>
<evidence type="ECO:0000313" key="1">
    <source>
        <dbReference type="EMBL" id="CAJ0565632.1"/>
    </source>
</evidence>
<name>A0AA36CAX5_9BILA</name>
<proteinExistence type="predicted"/>
<protein>
    <submittedName>
        <fullName evidence="1">Uncharacterized protein</fullName>
    </submittedName>
</protein>